<evidence type="ECO:0000256" key="7">
    <source>
        <dbReference type="ARBA" id="ARBA00022927"/>
    </source>
</evidence>
<comment type="caution">
    <text evidence="13">The sequence shown here is derived from an EMBL/GenBank/DDBJ whole genome shotgun (WGS) entry which is preliminary data.</text>
</comment>
<dbReference type="SUPFAM" id="SSF74653">
    <property type="entry name" value="TolA/TonB C-terminal domain"/>
    <property type="match status" value="1"/>
</dbReference>
<keyword evidence="3" id="KW-0813">Transport</keyword>
<name>A0ABU8W595_9BURK</name>
<feature type="domain" description="TonB C-terminal" evidence="12">
    <location>
        <begin position="133"/>
        <end position="226"/>
    </location>
</feature>
<evidence type="ECO:0000313" key="14">
    <source>
        <dbReference type="Proteomes" id="UP001363010"/>
    </source>
</evidence>
<feature type="region of interest" description="Disordered" evidence="10">
    <location>
        <begin position="55"/>
        <end position="129"/>
    </location>
</feature>
<dbReference type="InterPro" id="IPR051045">
    <property type="entry name" value="TonB-dependent_transducer"/>
</dbReference>
<dbReference type="InterPro" id="IPR006260">
    <property type="entry name" value="TonB/TolA_C"/>
</dbReference>
<reference evidence="13 14" key="1">
    <citation type="submission" date="2024-03" db="EMBL/GenBank/DDBJ databases">
        <title>Novel species of the genus Variovorax.</title>
        <authorList>
            <person name="Liu Q."/>
            <person name="Xin Y.-H."/>
        </authorList>
    </citation>
    <scope>NUCLEOTIDE SEQUENCE [LARGE SCALE GENOMIC DNA]</scope>
    <source>
        <strain evidence="13 14">KACC 18501</strain>
    </source>
</reference>
<keyword evidence="7" id="KW-0653">Protein transport</keyword>
<comment type="similarity">
    <text evidence="2">Belongs to the TonB family.</text>
</comment>
<accession>A0ABU8W595</accession>
<comment type="subcellular location">
    <subcellularLocation>
        <location evidence="1">Cell inner membrane</location>
        <topology evidence="1">Single-pass membrane protein</topology>
        <orientation evidence="1">Periplasmic side</orientation>
    </subcellularLocation>
</comment>
<evidence type="ECO:0000256" key="8">
    <source>
        <dbReference type="ARBA" id="ARBA00022989"/>
    </source>
</evidence>
<evidence type="ECO:0000256" key="4">
    <source>
        <dbReference type="ARBA" id="ARBA00022475"/>
    </source>
</evidence>
<dbReference type="InterPro" id="IPR037682">
    <property type="entry name" value="TonB_C"/>
</dbReference>
<dbReference type="PROSITE" id="PS52015">
    <property type="entry name" value="TONB_CTD"/>
    <property type="match status" value="1"/>
</dbReference>
<dbReference type="EMBL" id="JBBKZV010000020">
    <property type="protein sequence ID" value="MEJ8825211.1"/>
    <property type="molecule type" value="Genomic_DNA"/>
</dbReference>
<keyword evidence="9 11" id="KW-0472">Membrane</keyword>
<evidence type="ECO:0000256" key="2">
    <source>
        <dbReference type="ARBA" id="ARBA00006555"/>
    </source>
</evidence>
<dbReference type="PANTHER" id="PTHR33446">
    <property type="entry name" value="PROTEIN TONB-RELATED"/>
    <property type="match status" value="1"/>
</dbReference>
<keyword evidence="8 11" id="KW-1133">Transmembrane helix</keyword>
<keyword evidence="6 11" id="KW-0812">Transmembrane</keyword>
<sequence>MSDRFSAPSGFSRNTVIAGGVVLFHVAALWALQTGLIRRAAEAVIPVEILSEMIAPPKPVEPPPPPPPPVRREITKTPPPPRPQAIRTPAPPTPNAPTGTVEPPPPVAAPVEAPPAPPAPPPAPPAPPRVIELTEGQVQYIREPKPILPRTSERMGEFGRVVIAVYFDNAGFPKRAEIRTSSGYDRLDHAARDAVLKSQITPLNRPGASEETLRYFLAPINFTKPE</sequence>
<dbReference type="Pfam" id="PF03544">
    <property type="entry name" value="TonB_C"/>
    <property type="match status" value="1"/>
</dbReference>
<evidence type="ECO:0000256" key="9">
    <source>
        <dbReference type="ARBA" id="ARBA00023136"/>
    </source>
</evidence>
<keyword evidence="14" id="KW-1185">Reference proteome</keyword>
<evidence type="ECO:0000313" key="13">
    <source>
        <dbReference type="EMBL" id="MEJ8825211.1"/>
    </source>
</evidence>
<dbReference type="PANTHER" id="PTHR33446:SF2">
    <property type="entry name" value="PROTEIN TONB"/>
    <property type="match status" value="1"/>
</dbReference>
<proteinExistence type="inferred from homology"/>
<feature type="compositionally biased region" description="Pro residues" evidence="10">
    <location>
        <begin position="77"/>
        <end position="95"/>
    </location>
</feature>
<dbReference type="RefSeq" id="WP_340366240.1">
    <property type="nucleotide sequence ID" value="NZ_JBBKZV010000020.1"/>
</dbReference>
<evidence type="ECO:0000256" key="6">
    <source>
        <dbReference type="ARBA" id="ARBA00022692"/>
    </source>
</evidence>
<keyword evidence="4" id="KW-1003">Cell membrane</keyword>
<dbReference type="Proteomes" id="UP001363010">
    <property type="component" value="Unassembled WGS sequence"/>
</dbReference>
<protein>
    <submittedName>
        <fullName evidence="13">TonB family protein</fullName>
    </submittedName>
</protein>
<organism evidence="13 14">
    <name type="scientific">Variovorax humicola</name>
    <dbReference type="NCBI Taxonomy" id="1769758"/>
    <lineage>
        <taxon>Bacteria</taxon>
        <taxon>Pseudomonadati</taxon>
        <taxon>Pseudomonadota</taxon>
        <taxon>Betaproteobacteria</taxon>
        <taxon>Burkholderiales</taxon>
        <taxon>Comamonadaceae</taxon>
        <taxon>Variovorax</taxon>
    </lineage>
</organism>
<evidence type="ECO:0000256" key="1">
    <source>
        <dbReference type="ARBA" id="ARBA00004383"/>
    </source>
</evidence>
<evidence type="ECO:0000256" key="5">
    <source>
        <dbReference type="ARBA" id="ARBA00022519"/>
    </source>
</evidence>
<gene>
    <name evidence="13" type="ORF">WKW80_24815</name>
</gene>
<evidence type="ECO:0000256" key="10">
    <source>
        <dbReference type="SAM" id="MobiDB-lite"/>
    </source>
</evidence>
<dbReference type="Gene3D" id="3.30.1150.10">
    <property type="match status" value="1"/>
</dbReference>
<feature type="compositionally biased region" description="Pro residues" evidence="10">
    <location>
        <begin position="56"/>
        <end position="69"/>
    </location>
</feature>
<evidence type="ECO:0000256" key="3">
    <source>
        <dbReference type="ARBA" id="ARBA00022448"/>
    </source>
</evidence>
<evidence type="ECO:0000256" key="11">
    <source>
        <dbReference type="SAM" id="Phobius"/>
    </source>
</evidence>
<feature type="compositionally biased region" description="Pro residues" evidence="10">
    <location>
        <begin position="102"/>
        <end position="128"/>
    </location>
</feature>
<keyword evidence="5" id="KW-0997">Cell inner membrane</keyword>
<evidence type="ECO:0000259" key="12">
    <source>
        <dbReference type="PROSITE" id="PS52015"/>
    </source>
</evidence>
<feature type="transmembrane region" description="Helical" evidence="11">
    <location>
        <begin position="15"/>
        <end position="32"/>
    </location>
</feature>
<dbReference type="NCBIfam" id="TIGR01352">
    <property type="entry name" value="tonB_Cterm"/>
    <property type="match status" value="1"/>
</dbReference>